<proteinExistence type="predicted"/>
<protein>
    <submittedName>
        <fullName evidence="1">Uncharacterized protein</fullName>
    </submittedName>
</protein>
<evidence type="ECO:0000313" key="1">
    <source>
        <dbReference type="EMBL" id="CAL63134.1"/>
    </source>
</evidence>
<dbReference type="KEGG" id="har:HEAR3025"/>
<organism evidence="1 2">
    <name type="scientific">Herminiimonas arsenicoxydans</name>
    <dbReference type="NCBI Taxonomy" id="204773"/>
    <lineage>
        <taxon>Bacteria</taxon>
        <taxon>Pseudomonadati</taxon>
        <taxon>Pseudomonadota</taxon>
        <taxon>Betaproteobacteria</taxon>
        <taxon>Burkholderiales</taxon>
        <taxon>Oxalobacteraceae</taxon>
        <taxon>Herminiimonas</taxon>
    </lineage>
</organism>
<dbReference type="AlphaFoldDB" id="A4G9E7"/>
<reference evidence="1 2" key="1">
    <citation type="journal article" date="2007" name="PLoS Genet.">
        <title>A tale of two oxidation states: bacterial colonization of arsenic-rich environments.</title>
        <authorList>
            <person name="Muller D."/>
            <person name="Medigue C."/>
            <person name="Koechler S."/>
            <person name="Barbe V."/>
            <person name="Barakat M."/>
            <person name="Talla E."/>
            <person name="Bonnefoy V."/>
            <person name="Krin E."/>
            <person name="Arsene-Ploetze F."/>
            <person name="Carapito C."/>
            <person name="Chandler M."/>
            <person name="Cournoyer B."/>
            <person name="Cruveiller S."/>
            <person name="Dossat C."/>
            <person name="Duval S."/>
            <person name="Heymann M."/>
            <person name="Leize E."/>
            <person name="Lieutaud A."/>
            <person name="Lievremont D."/>
            <person name="Makita Y."/>
            <person name="Mangenot S."/>
            <person name="Nitschke W."/>
            <person name="Ortet P."/>
            <person name="Perdrial N."/>
            <person name="Schoepp B."/>
            <person name="Siguier N."/>
            <person name="Simeonova D.D."/>
            <person name="Rouy Z."/>
            <person name="Segurens B."/>
            <person name="Turlin E."/>
            <person name="Vallenet D."/>
            <person name="Van Dorsselaer A."/>
            <person name="Weiss S."/>
            <person name="Weissenbach J."/>
            <person name="Lett M.C."/>
            <person name="Danchin A."/>
            <person name="Bertin P.N."/>
        </authorList>
    </citation>
    <scope>NUCLEOTIDE SEQUENCE [LARGE SCALE GENOMIC DNA]</scope>
    <source>
        <strain evidence="2">ULPAs1</strain>
    </source>
</reference>
<dbReference type="EMBL" id="CU207211">
    <property type="protein sequence ID" value="CAL63134.1"/>
    <property type="molecule type" value="Genomic_DNA"/>
</dbReference>
<dbReference type="STRING" id="204773.HEAR3025"/>
<accession>A4G9E7</accession>
<sequence>MTKKHSTQDAGATEQRSMQLSIVPHIQSSEMQAANLALIANFSRMSEIDKEMFLGLSESLSAKAQKKDHLKIVGVTTFGE</sequence>
<evidence type="ECO:0000313" key="2">
    <source>
        <dbReference type="Proteomes" id="UP000006697"/>
    </source>
</evidence>
<gene>
    <name evidence="1" type="ordered locus">HEAR3025</name>
</gene>
<name>A4G9E7_HERAR</name>
<dbReference type="HOGENOM" id="CLU_2584933_0_0_4"/>
<dbReference type="Proteomes" id="UP000006697">
    <property type="component" value="Chromosome"/>
</dbReference>
<keyword evidence="2" id="KW-1185">Reference proteome</keyword>